<proteinExistence type="predicted"/>
<dbReference type="GeneTree" id="ENSGT00940000157841"/>
<evidence type="ECO:0000313" key="4">
    <source>
        <dbReference type="Proteomes" id="UP000007646"/>
    </source>
</evidence>
<dbReference type="PANTHER" id="PTHR32194:SF11">
    <property type="entry name" value="PROTEASOME SUBUNIT BETA"/>
    <property type="match status" value="1"/>
</dbReference>
<evidence type="ECO:0000256" key="1">
    <source>
        <dbReference type="ARBA" id="ARBA00023145"/>
    </source>
</evidence>
<protein>
    <recommendedName>
        <fullName evidence="5">Proteasome endopeptidase complex</fullName>
    </recommendedName>
</protein>
<dbReference type="Ensembl" id="ENSLAFT00000024693.2">
    <property type="protein sequence ID" value="ENSLAFP00000020914.1"/>
    <property type="gene ID" value="ENSLAFG00000030910.1"/>
</dbReference>
<dbReference type="GO" id="GO:0005737">
    <property type="term" value="C:cytoplasm"/>
    <property type="evidence" value="ECO:0007669"/>
    <property type="project" value="TreeGrafter"/>
</dbReference>
<reference evidence="3" key="3">
    <citation type="submission" date="2025-09" db="UniProtKB">
        <authorList>
            <consortium name="Ensembl"/>
        </authorList>
    </citation>
    <scope>IDENTIFICATION</scope>
    <source>
        <strain evidence="3">Isolate ISIS603380</strain>
    </source>
</reference>
<keyword evidence="4" id="KW-1185">Reference proteome</keyword>
<dbReference type="eggNOG" id="KOG0175">
    <property type="taxonomic scope" value="Eukaryota"/>
</dbReference>
<reference evidence="3" key="2">
    <citation type="submission" date="2025-08" db="UniProtKB">
        <authorList>
            <consortium name="Ensembl"/>
        </authorList>
    </citation>
    <scope>IDENTIFICATION</scope>
    <source>
        <strain evidence="3">Isolate ISIS603380</strain>
    </source>
</reference>
<dbReference type="InterPro" id="IPR023333">
    <property type="entry name" value="Proteasome_suB-type"/>
</dbReference>
<dbReference type="GO" id="GO:0051603">
    <property type="term" value="P:proteolysis involved in protein catabolic process"/>
    <property type="evidence" value="ECO:0007669"/>
    <property type="project" value="InterPro"/>
</dbReference>
<dbReference type="OMA" id="HCRIYEL"/>
<reference evidence="3 4" key="1">
    <citation type="submission" date="2009-06" db="EMBL/GenBank/DDBJ databases">
        <title>The Genome Sequence of Loxodonta africana (African elephant).</title>
        <authorList>
            <person name="Di Palma F."/>
            <person name="Heiman D."/>
            <person name="Young S."/>
            <person name="Johnson J."/>
            <person name="Lander E.S."/>
            <person name="Lindblad-Toh K."/>
        </authorList>
    </citation>
    <scope>NUCLEOTIDE SEQUENCE [LARGE SCALE GENOMIC DNA]</scope>
    <source>
        <strain evidence="3 4">Isolate ISIS603380</strain>
    </source>
</reference>
<dbReference type="InterPro" id="IPR029055">
    <property type="entry name" value="Ntn_hydrolases_N"/>
</dbReference>
<dbReference type="Pfam" id="PF00227">
    <property type="entry name" value="Proteasome"/>
    <property type="match status" value="1"/>
</dbReference>
<dbReference type="Proteomes" id="UP000007646">
    <property type="component" value="Unassembled WGS sequence"/>
</dbReference>
<dbReference type="InterPro" id="IPR001353">
    <property type="entry name" value="Proteasome_sua/b"/>
</dbReference>
<name>G3TZA6_LOXAF</name>
<dbReference type="AlphaFoldDB" id="G3TZA6"/>
<keyword evidence="1" id="KW-0865">Zymogen</keyword>
<organism evidence="3 4">
    <name type="scientific">Loxodonta africana</name>
    <name type="common">African elephant</name>
    <dbReference type="NCBI Taxonomy" id="9785"/>
    <lineage>
        <taxon>Eukaryota</taxon>
        <taxon>Metazoa</taxon>
        <taxon>Chordata</taxon>
        <taxon>Craniata</taxon>
        <taxon>Vertebrata</taxon>
        <taxon>Euteleostomi</taxon>
        <taxon>Mammalia</taxon>
        <taxon>Eutheria</taxon>
        <taxon>Afrotheria</taxon>
        <taxon>Proboscidea</taxon>
        <taxon>Elephantidae</taxon>
        <taxon>Loxodonta</taxon>
    </lineage>
</organism>
<evidence type="ECO:0000256" key="2">
    <source>
        <dbReference type="ARBA" id="ARBA00023242"/>
    </source>
</evidence>
<dbReference type="STRING" id="9785.ENSLAFP00000020914"/>
<evidence type="ECO:0000313" key="3">
    <source>
        <dbReference type="Ensembl" id="ENSLAFP00000020914.1"/>
    </source>
</evidence>
<dbReference type="InParanoid" id="G3TZA6"/>
<accession>G3TZA6</accession>
<dbReference type="HOGENOM" id="CLU_035750_7_3_1"/>
<sequence length="202" mass="22020">EPGIDMLHGTTTLAFRFHHGIIIVSRAMAGAYNAAQTVKKVIEINPYLLGSMAGGTAHCSFWKRLLARQCIYELRNKEHTSVAAASKLLANMVYQYEGMGLSMGTMIYDRDKRGPGLYYTGSEGNQISGAIFSVGCGSVYAYGVTGRGYSYDLETDLPSGAIYQATYRDAYSGAVVNLYNGWIRVSSDNVTDLRDKYSGSTP</sequence>
<dbReference type="GO" id="GO:0005839">
    <property type="term" value="C:proteasome core complex"/>
    <property type="evidence" value="ECO:0007669"/>
    <property type="project" value="InterPro"/>
</dbReference>
<dbReference type="Gene3D" id="3.60.20.10">
    <property type="entry name" value="Glutamine Phosphoribosylpyrophosphate, subunit 1, domain 1"/>
    <property type="match status" value="1"/>
</dbReference>
<dbReference type="SUPFAM" id="SSF56235">
    <property type="entry name" value="N-terminal nucleophile aminohydrolases (Ntn hydrolases)"/>
    <property type="match status" value="1"/>
</dbReference>
<evidence type="ECO:0008006" key="5">
    <source>
        <dbReference type="Google" id="ProtNLM"/>
    </source>
</evidence>
<keyword evidence="2" id="KW-0539">Nucleus</keyword>
<dbReference type="PANTHER" id="PTHR32194">
    <property type="entry name" value="METALLOPROTEASE TLDD"/>
    <property type="match status" value="1"/>
</dbReference>